<gene>
    <name evidence="2" type="ORF">CH376_22600</name>
    <name evidence="1" type="ORF">CH380_21210</name>
</gene>
<evidence type="ECO:0000313" key="2">
    <source>
        <dbReference type="EMBL" id="PJZ59657.1"/>
    </source>
</evidence>
<dbReference type="Proteomes" id="UP000232149">
    <property type="component" value="Unassembled WGS sequence"/>
</dbReference>
<evidence type="ECO:0000313" key="3">
    <source>
        <dbReference type="Proteomes" id="UP000232149"/>
    </source>
</evidence>
<keyword evidence="3" id="KW-1185">Reference proteome</keyword>
<evidence type="ECO:0000313" key="4">
    <source>
        <dbReference type="Proteomes" id="UP000232188"/>
    </source>
</evidence>
<proteinExistence type="predicted"/>
<accession>A0A2M9YI76</accession>
<sequence>MPIKSISIHTLDARDYLFLPALVDHYSIGNSGLQNLVESGLEQLVDLLASRGIRYEDLRSSLTPKPDRKEMVLFFDRMQIESSWYGFPIHSQILSFLDSKSSHSILVGDLIAEDDAEIKIQQAFYNALIPSGNPFQLIETRQIYCVYINNLSSTGPDRLHRSLSNYKPYVGYADMTFSSLLKTFLSTTLLNRYLKFQKFILQPHSEAAAIITDENISGYNFSDYDLVCYSVPGDHYGVFLSYKIERPVLEGDEIDTFIAINTVSDDPHDISSFNIIIDDAKYNYLLNNKSGSLKKLNISNNDKDYLRNIILRKIKSNYIYNLKYNREYQVTQFDILMETDRTKQEMPTRFLAAFEYAPHLKALRLITLY</sequence>
<comment type="caution">
    <text evidence="1">The sequence shown here is derived from an EMBL/GenBank/DDBJ whole genome shotgun (WGS) entry which is preliminary data.</text>
</comment>
<dbReference type="EMBL" id="NPDU01000107">
    <property type="protein sequence ID" value="PJZ59657.1"/>
    <property type="molecule type" value="Genomic_DNA"/>
</dbReference>
<dbReference type="AlphaFoldDB" id="A0A2M9YI76"/>
<dbReference type="RefSeq" id="WP_100787768.1">
    <property type="nucleotide sequence ID" value="NZ_NPDU01000107.1"/>
</dbReference>
<name>A0A2M9YI76_9LEPT</name>
<dbReference type="EMBL" id="NPDV01000035">
    <property type="protein sequence ID" value="PJZ51216.1"/>
    <property type="molecule type" value="Genomic_DNA"/>
</dbReference>
<evidence type="ECO:0000313" key="1">
    <source>
        <dbReference type="EMBL" id="PJZ51216.1"/>
    </source>
</evidence>
<dbReference type="Proteomes" id="UP000232188">
    <property type="component" value="Unassembled WGS sequence"/>
</dbReference>
<reference evidence="3 4" key="1">
    <citation type="submission" date="2017-07" db="EMBL/GenBank/DDBJ databases">
        <title>Leptospira spp. isolated from tropical soils.</title>
        <authorList>
            <person name="Thibeaux R."/>
            <person name="Iraola G."/>
            <person name="Ferres I."/>
            <person name="Bierque E."/>
            <person name="Girault D."/>
            <person name="Soupe-Gilbert M.-E."/>
            <person name="Picardeau M."/>
            <person name="Goarant C."/>
        </authorList>
    </citation>
    <scope>NUCLEOTIDE SEQUENCE [LARGE SCALE GENOMIC DNA]</scope>
    <source>
        <strain evidence="1 4">FH2-B-C1</strain>
        <strain evidence="2 3">FH2-B-D1</strain>
    </source>
</reference>
<protein>
    <submittedName>
        <fullName evidence="1">Uncharacterized protein</fullName>
    </submittedName>
</protein>
<organism evidence="1 4">
    <name type="scientific">Leptospira adleri</name>
    <dbReference type="NCBI Taxonomy" id="2023186"/>
    <lineage>
        <taxon>Bacteria</taxon>
        <taxon>Pseudomonadati</taxon>
        <taxon>Spirochaetota</taxon>
        <taxon>Spirochaetia</taxon>
        <taxon>Leptospirales</taxon>
        <taxon>Leptospiraceae</taxon>
        <taxon>Leptospira</taxon>
    </lineage>
</organism>